<dbReference type="Pfam" id="PF06224">
    <property type="entry name" value="AlkZ-like"/>
    <property type="match status" value="1"/>
</dbReference>
<dbReference type="OrthoDB" id="2210247at2"/>
<dbReference type="EMBL" id="QPMM01000002">
    <property type="protein sequence ID" value="RFS24592.1"/>
    <property type="molecule type" value="Genomic_DNA"/>
</dbReference>
<protein>
    <submittedName>
        <fullName evidence="1">Winged helix DNA-binding domain-containing protein</fullName>
    </submittedName>
</protein>
<name>A0A3E1YDK0_9BACT</name>
<dbReference type="PANTHER" id="PTHR38479">
    <property type="entry name" value="LMO0824 PROTEIN"/>
    <property type="match status" value="1"/>
</dbReference>
<dbReference type="PANTHER" id="PTHR38479:SF2">
    <property type="entry name" value="WINGED HELIX DNA-BINDING DOMAIN-CONTAINING PROTEIN"/>
    <property type="match status" value="1"/>
</dbReference>
<evidence type="ECO:0000313" key="2">
    <source>
        <dbReference type="Proteomes" id="UP000260644"/>
    </source>
</evidence>
<accession>A0A3E1YDK0</accession>
<dbReference type="InterPro" id="IPR009351">
    <property type="entry name" value="AlkZ-like"/>
</dbReference>
<evidence type="ECO:0000313" key="1">
    <source>
        <dbReference type="EMBL" id="RFS24592.1"/>
    </source>
</evidence>
<sequence length="353" mass="39801">MKPEEFLAYRLANHQLLSTSLSTPLDIVSHMGPIQAQEYGSSHWAIGARLPNCTIEDVQQAFTNKEIVRITCLRGTLHVVAATEVRAILQVIAPAVRIKLKSMQKKLEMDEKVLAKTNSLIVKALKKKQLSREELSYYLHQHGVNIEDNRMNHILYEAAISGLICNSPDKGIYVLQEDWLPPATNITGAMASGILAKQYFSSHGPASLADFAFWSGLSVTEAKLALQGIKDQLSAYSINNTEIYTVVHKKQSTISSAFLLPAFDEYFLGYKDRSQLIDQEFISRIMTKNGIFNPIMVLNGRIAGLWRRTIKSGIEMNLQPFKALAKKEMRMFEEKAEEFAHFMKLPLKRLEIS</sequence>
<dbReference type="AlphaFoldDB" id="A0A3E1YDK0"/>
<gene>
    <name evidence="1" type="ORF">DVR12_05135</name>
</gene>
<comment type="caution">
    <text evidence="1">The sequence shown here is derived from an EMBL/GenBank/DDBJ whole genome shotgun (WGS) entry which is preliminary data.</text>
</comment>
<dbReference type="GO" id="GO:0003677">
    <property type="term" value="F:DNA binding"/>
    <property type="evidence" value="ECO:0007669"/>
    <property type="project" value="UniProtKB-KW"/>
</dbReference>
<keyword evidence="1" id="KW-0238">DNA-binding</keyword>
<proteinExistence type="predicted"/>
<dbReference type="Proteomes" id="UP000260644">
    <property type="component" value="Unassembled WGS sequence"/>
</dbReference>
<organism evidence="1 2">
    <name type="scientific">Chitinophaga silvatica</name>
    <dbReference type="NCBI Taxonomy" id="2282649"/>
    <lineage>
        <taxon>Bacteria</taxon>
        <taxon>Pseudomonadati</taxon>
        <taxon>Bacteroidota</taxon>
        <taxon>Chitinophagia</taxon>
        <taxon>Chitinophagales</taxon>
        <taxon>Chitinophagaceae</taxon>
        <taxon>Chitinophaga</taxon>
    </lineage>
</organism>
<reference evidence="1 2" key="1">
    <citation type="submission" date="2018-07" db="EMBL/GenBank/DDBJ databases">
        <title>Chitinophaga K2CV101002-2 sp. nov., isolated from a monsoon evergreen broad-leaved forest soil.</title>
        <authorList>
            <person name="Lv Y."/>
        </authorList>
    </citation>
    <scope>NUCLEOTIDE SEQUENCE [LARGE SCALE GENOMIC DNA]</scope>
    <source>
        <strain evidence="1 2">GDMCC 1.1288</strain>
    </source>
</reference>
<keyword evidence="2" id="KW-1185">Reference proteome</keyword>
<dbReference type="RefSeq" id="WP_116974400.1">
    <property type="nucleotide sequence ID" value="NZ_QPMM01000002.1"/>
</dbReference>